<accession>A0A5B9MFR7</accession>
<dbReference type="EMBL" id="CP036264">
    <property type="protein sequence ID" value="QEF99998.1"/>
    <property type="molecule type" value="Genomic_DNA"/>
</dbReference>
<reference evidence="3 4" key="1">
    <citation type="submission" date="2019-02" db="EMBL/GenBank/DDBJ databases">
        <title>Planctomycetal bacteria perform biofilm scaping via a novel small molecule.</title>
        <authorList>
            <person name="Jeske O."/>
            <person name="Boedeker C."/>
            <person name="Wiegand S."/>
            <person name="Breitling P."/>
            <person name="Kallscheuer N."/>
            <person name="Jogler M."/>
            <person name="Rohde M."/>
            <person name="Petersen J."/>
            <person name="Medema M.H."/>
            <person name="Surup F."/>
            <person name="Jogler C."/>
        </authorList>
    </citation>
    <scope>NUCLEOTIDE SEQUENCE [LARGE SCALE GENOMIC DNA]</scope>
    <source>
        <strain evidence="3 4">Mal15</strain>
    </source>
</reference>
<feature type="signal peptide" evidence="2">
    <location>
        <begin position="1"/>
        <end position="33"/>
    </location>
</feature>
<dbReference type="Pfam" id="PF07585">
    <property type="entry name" value="BBP7"/>
    <property type="match status" value="1"/>
</dbReference>
<organism evidence="3 4">
    <name type="scientific">Stieleria maiorica</name>
    <dbReference type="NCBI Taxonomy" id="2795974"/>
    <lineage>
        <taxon>Bacteria</taxon>
        <taxon>Pseudomonadati</taxon>
        <taxon>Planctomycetota</taxon>
        <taxon>Planctomycetia</taxon>
        <taxon>Pirellulales</taxon>
        <taxon>Pirellulaceae</taxon>
        <taxon>Stieleria</taxon>
    </lineage>
</organism>
<proteinExistence type="predicted"/>
<dbReference type="AlphaFoldDB" id="A0A5B9MFR7"/>
<evidence type="ECO:0000256" key="1">
    <source>
        <dbReference type="SAM" id="MobiDB-lite"/>
    </source>
</evidence>
<gene>
    <name evidence="3" type="ORF">Mal15_40650</name>
</gene>
<name>A0A5B9MFR7_9BACT</name>
<keyword evidence="4" id="KW-1185">Reference proteome</keyword>
<feature type="region of interest" description="Disordered" evidence="1">
    <location>
        <begin position="34"/>
        <end position="53"/>
    </location>
</feature>
<evidence type="ECO:0000256" key="2">
    <source>
        <dbReference type="SAM" id="SignalP"/>
    </source>
</evidence>
<feature type="compositionally biased region" description="Basic and acidic residues" evidence="1">
    <location>
        <begin position="35"/>
        <end position="44"/>
    </location>
</feature>
<evidence type="ECO:0000313" key="4">
    <source>
        <dbReference type="Proteomes" id="UP000321353"/>
    </source>
</evidence>
<dbReference type="InterPro" id="IPR011446">
    <property type="entry name" value="BBP7"/>
</dbReference>
<dbReference type="KEGG" id="smam:Mal15_40650"/>
<keyword evidence="2" id="KW-0732">Signal</keyword>
<dbReference type="Proteomes" id="UP000321353">
    <property type="component" value="Chromosome"/>
</dbReference>
<feature type="chain" id="PRO_5023097522" evidence="2">
    <location>
        <begin position="34"/>
        <end position="475"/>
    </location>
</feature>
<protein>
    <submittedName>
        <fullName evidence="3">Uncharacterized protein</fullName>
    </submittedName>
</protein>
<evidence type="ECO:0000313" key="3">
    <source>
        <dbReference type="EMBL" id="QEF99998.1"/>
    </source>
</evidence>
<sequence precursor="true">MSFFPRLRSRWTATTLGCLLVTCGVIVETTAAADGRARQPHNDPADSDDSPRMTWRPVAAKRTSVKQNHAKNASHRAVAPVSHETIVGEGFASEMVSPGCTTCSGHCDASGCDSIGCDSMIGARRRRPLFSVHSEYLLWSLDAIDLPALVSTSPAGTAPEDTGRLNQAGTSILFGGRGVGDEMRSGARVTLSWGVNDCGDGFELVAMGVFEDTETFRDSRALLARPVFDTGSGSESAMLVAHPDFLTGSLSVRVDSELFAFDVMRRQRLCTSACDQLDLLIGYRHGGLDESLRVDQSGTFTAAQGQIVAGTTQSLFDDFRAENRFNGAQIGLHYLRRCRSASTFNVMAKLGMGVNQADARIAGETTNTVPGGGASSFTGGLLAQSTNIGNYDESEFSVIPELGVMFTTRLDNYIDLSIGYNVLIWSNALRVGDLIDRNVSQFPPEVPSGTFDPSFEFETDTFIAHGLTFGAVVSF</sequence>